<dbReference type="InterPro" id="IPR005843">
    <property type="entry name" value="A-D-PHexomutase_C"/>
</dbReference>
<dbReference type="Pfam" id="PF02880">
    <property type="entry name" value="PGM_PMM_III"/>
    <property type="match status" value="1"/>
</dbReference>
<gene>
    <name evidence="9" type="ORF">COY29_04430</name>
</gene>
<dbReference type="PRINTS" id="PR00509">
    <property type="entry name" value="PGMPMM"/>
</dbReference>
<evidence type="ECO:0000256" key="1">
    <source>
        <dbReference type="ARBA" id="ARBA00001946"/>
    </source>
</evidence>
<protein>
    <recommendedName>
        <fullName evidence="8">SIS domain-containing protein</fullName>
    </recommendedName>
</protein>
<keyword evidence="6" id="KW-0460">Magnesium</keyword>
<evidence type="ECO:0000256" key="2">
    <source>
        <dbReference type="ARBA" id="ARBA00010231"/>
    </source>
</evidence>
<dbReference type="Pfam" id="PF02878">
    <property type="entry name" value="PGM_PMM_I"/>
    <property type="match status" value="1"/>
</dbReference>
<dbReference type="InterPro" id="IPR016055">
    <property type="entry name" value="A-D-PHexomutase_a/b/a-I/II/III"/>
</dbReference>
<comment type="similarity">
    <text evidence="3">Belongs to the PGI/PMI family.</text>
</comment>
<dbReference type="AlphaFoldDB" id="A0A2M7TLL4"/>
<dbReference type="GO" id="GO:0004347">
    <property type="term" value="F:glucose-6-phosphate isomerase activity"/>
    <property type="evidence" value="ECO:0007669"/>
    <property type="project" value="InterPro"/>
</dbReference>
<dbReference type="Proteomes" id="UP000229753">
    <property type="component" value="Unassembled WGS sequence"/>
</dbReference>
<dbReference type="Gene3D" id="3.30.310.50">
    <property type="entry name" value="Alpha-D-phosphohexomutase, C-terminal domain"/>
    <property type="match status" value="1"/>
</dbReference>
<keyword evidence="5" id="KW-0479">Metal-binding</keyword>
<dbReference type="InterPro" id="IPR019490">
    <property type="entry name" value="Glu6P/Mann6P_isomerase_C"/>
</dbReference>
<dbReference type="CDD" id="cd03089">
    <property type="entry name" value="PMM_PGM"/>
    <property type="match status" value="1"/>
</dbReference>
<dbReference type="GO" id="GO:0016868">
    <property type="term" value="F:intramolecular phosphotransferase activity"/>
    <property type="evidence" value="ECO:0007669"/>
    <property type="project" value="InterPro"/>
</dbReference>
<dbReference type="Pfam" id="PF00408">
    <property type="entry name" value="PGM_PMM_IV"/>
    <property type="match status" value="1"/>
</dbReference>
<proteinExistence type="inferred from homology"/>
<evidence type="ECO:0000259" key="8">
    <source>
        <dbReference type="PROSITE" id="PS51464"/>
    </source>
</evidence>
<comment type="cofactor">
    <cofactor evidence="1">
        <name>Mg(2+)</name>
        <dbReference type="ChEBI" id="CHEBI:18420"/>
    </cofactor>
</comment>
<dbReference type="Gene3D" id="3.40.50.10490">
    <property type="entry name" value="Glucose-6-phosphate isomerase like protein, domain 1"/>
    <property type="match status" value="2"/>
</dbReference>
<dbReference type="GO" id="GO:1901135">
    <property type="term" value="P:carbohydrate derivative metabolic process"/>
    <property type="evidence" value="ECO:0007669"/>
    <property type="project" value="InterPro"/>
</dbReference>
<dbReference type="EMBL" id="PFNO01000145">
    <property type="protein sequence ID" value="PIZ47996.1"/>
    <property type="molecule type" value="Genomic_DNA"/>
</dbReference>
<dbReference type="InterPro" id="IPR005845">
    <property type="entry name" value="A-D-PHexomutase_a/b/a-II"/>
</dbReference>
<dbReference type="InterPro" id="IPR005844">
    <property type="entry name" value="A-D-PHexomutase_a/b/a-I"/>
</dbReference>
<feature type="domain" description="SIS" evidence="8">
    <location>
        <begin position="481"/>
        <end position="630"/>
    </location>
</feature>
<dbReference type="InterPro" id="IPR016066">
    <property type="entry name" value="A-D-PHexomutase_CS"/>
</dbReference>
<name>A0A2M7TLL4_9BACT</name>
<evidence type="ECO:0000256" key="5">
    <source>
        <dbReference type="ARBA" id="ARBA00022723"/>
    </source>
</evidence>
<keyword evidence="7" id="KW-0413">Isomerase</keyword>
<dbReference type="Pfam" id="PF10432">
    <property type="entry name" value="bact-PGI_C"/>
    <property type="match status" value="1"/>
</dbReference>
<dbReference type="PROSITE" id="PS00710">
    <property type="entry name" value="PGM_PMM"/>
    <property type="match status" value="1"/>
</dbReference>
<evidence type="ECO:0000256" key="7">
    <source>
        <dbReference type="ARBA" id="ARBA00023235"/>
    </source>
</evidence>
<evidence type="ECO:0000256" key="6">
    <source>
        <dbReference type="ARBA" id="ARBA00022842"/>
    </source>
</evidence>
<dbReference type="PROSITE" id="PS51464">
    <property type="entry name" value="SIS"/>
    <property type="match status" value="1"/>
</dbReference>
<dbReference type="Pfam" id="PF02879">
    <property type="entry name" value="PGM_PMM_II"/>
    <property type="match status" value="1"/>
</dbReference>
<accession>A0A2M7TLL4</accession>
<dbReference type="InterPro" id="IPR036900">
    <property type="entry name" value="A-D-PHexomutase_C_sf"/>
</dbReference>
<dbReference type="InterPro" id="IPR001347">
    <property type="entry name" value="SIS_dom"/>
</dbReference>
<dbReference type="InterPro" id="IPR046348">
    <property type="entry name" value="SIS_dom_sf"/>
</dbReference>
<evidence type="ECO:0000256" key="3">
    <source>
        <dbReference type="ARBA" id="ARBA00010523"/>
    </source>
</evidence>
<dbReference type="Gene3D" id="3.40.120.10">
    <property type="entry name" value="Alpha-D-Glucose-1,6-Bisphosphate, subunit A, domain 3"/>
    <property type="match status" value="3"/>
</dbReference>
<dbReference type="GO" id="GO:0004476">
    <property type="term" value="F:mannose-6-phosphate isomerase activity"/>
    <property type="evidence" value="ECO:0007669"/>
    <property type="project" value="InterPro"/>
</dbReference>
<evidence type="ECO:0000313" key="10">
    <source>
        <dbReference type="Proteomes" id="UP000229753"/>
    </source>
</evidence>
<dbReference type="SUPFAM" id="SSF53738">
    <property type="entry name" value="Phosphoglucomutase, first 3 domains"/>
    <property type="match status" value="3"/>
</dbReference>
<comment type="similarity">
    <text evidence="2">Belongs to the phosphohexose mutase family.</text>
</comment>
<dbReference type="SUPFAM" id="SSF53697">
    <property type="entry name" value="SIS domain"/>
    <property type="match status" value="1"/>
</dbReference>
<dbReference type="PANTHER" id="PTHR43771:SF1">
    <property type="entry name" value="PHOSPHOMANNOMUTASE"/>
    <property type="match status" value="1"/>
</dbReference>
<evidence type="ECO:0000313" key="9">
    <source>
        <dbReference type="EMBL" id="PIZ47996.1"/>
    </source>
</evidence>
<dbReference type="GO" id="GO:0000287">
    <property type="term" value="F:magnesium ion binding"/>
    <property type="evidence" value="ECO:0007669"/>
    <property type="project" value="InterPro"/>
</dbReference>
<dbReference type="InterPro" id="IPR005846">
    <property type="entry name" value="A-D-PHexomutase_a/b/a-III"/>
</dbReference>
<organism evidence="9 10">
    <name type="scientific">Candidatus Woesebacteria bacterium CG_4_10_14_0_2_um_filter_39_14</name>
    <dbReference type="NCBI Taxonomy" id="1975054"/>
    <lineage>
        <taxon>Bacteria</taxon>
        <taxon>Candidatus Woeseibacteriota</taxon>
    </lineage>
</organism>
<evidence type="ECO:0000256" key="4">
    <source>
        <dbReference type="ARBA" id="ARBA00022553"/>
    </source>
</evidence>
<sequence length="797" mass="89883">MIIDPSIFRDYDIRAVAGKQLDEEGLVRVAQAIIRLFNPKRVQIGHDMRVTSPRFHQLFIETFLNSGIDVFDLGLLSTDMLFYAAGIYDEDLSITISASHNPPEYNGIKMAKKGSLPVNEISKIKDLAISSQDLEVKSDKKGTLQKRDIMQGWINHILKFIDVPKMKPFKVVSDTGNGMAGYYLPILEEKLPWKVTQLFYKLDGTFPNHVPSPIEEKNRIDCTNKVKELNADFGLVFDGDGDRVFMIDEKGRTLSGTIMTAIIAENILKNKPGATILYNAIVGRIVPEIIQKNGGKPLRVRVGYTLIKKAMRDNDADFCGEHSGHYFFKENFFADSAIIAALIVAELMSVKNKKLSEFYDEYNKYFDSGEINFTVQDKERIMKSLEQEYKPIAKSTDWLDGISVWFDNFWFNVRPSNTEPLLRLNIEANTSTILEEKVKELVLKIEKMGGKEKILKMNTNLDKMEIGKALELFPEQIKTAFDQAIKSNIPKFDFDSVVISGMGGSSNAGKIIESLILADFNKPFVVFNDYGLPNWVNQNTLVVLNSYSGNTEETLSAYEAVKKVNAKIIGVTTGGKLAELIASGEIKGAIVKAGDTNPSGYPKSGLGLSFGALFGSLIKAGVLIFTQDDLFNSLKELEEIRKLWNVKEVAKEFEKKIPVLFSSKQLLGPLNAGRNAICEIGRTFTLFFDFPEINHVLIEATLKPDFVKEKVKYLFFESEFDHPRIKLRYKITKKIFDTQGLSYQSYMLQGKDRLTQVLEIPHYCAWLGFYLSMLEGVDPGPEPWIIELKNLLSQPVH</sequence>
<reference evidence="10" key="1">
    <citation type="submission" date="2017-09" db="EMBL/GenBank/DDBJ databases">
        <title>Depth-based differentiation of microbial function through sediment-hosted aquifers and enrichment of novel symbionts in the deep terrestrial subsurface.</title>
        <authorList>
            <person name="Probst A.J."/>
            <person name="Ladd B."/>
            <person name="Jarett J.K."/>
            <person name="Geller-Mcgrath D.E."/>
            <person name="Sieber C.M.K."/>
            <person name="Emerson J.B."/>
            <person name="Anantharaman K."/>
            <person name="Thomas B.C."/>
            <person name="Malmstrom R."/>
            <person name="Stieglmeier M."/>
            <person name="Klingl A."/>
            <person name="Woyke T."/>
            <person name="Ryan C.M."/>
            <person name="Banfield J.F."/>
        </authorList>
    </citation>
    <scope>NUCLEOTIDE SEQUENCE [LARGE SCALE GENOMIC DNA]</scope>
</reference>
<dbReference type="SUPFAM" id="SSF55957">
    <property type="entry name" value="Phosphoglucomutase, C-terminal domain"/>
    <property type="match status" value="1"/>
</dbReference>
<comment type="caution">
    <text evidence="9">The sequence shown here is derived from an EMBL/GenBank/DDBJ whole genome shotgun (WGS) entry which is preliminary data.</text>
</comment>
<dbReference type="InterPro" id="IPR005841">
    <property type="entry name" value="Alpha-D-phosphohexomutase_SF"/>
</dbReference>
<keyword evidence="4" id="KW-0597">Phosphoprotein</keyword>
<dbReference type="GO" id="GO:0005975">
    <property type="term" value="P:carbohydrate metabolic process"/>
    <property type="evidence" value="ECO:0007669"/>
    <property type="project" value="InterPro"/>
</dbReference>
<dbReference type="GO" id="GO:0097367">
    <property type="term" value="F:carbohydrate derivative binding"/>
    <property type="evidence" value="ECO:0007669"/>
    <property type="project" value="InterPro"/>
</dbReference>
<dbReference type="PANTHER" id="PTHR43771">
    <property type="entry name" value="PHOSPHOMANNOMUTASE"/>
    <property type="match status" value="1"/>
</dbReference>